<gene>
    <name evidence="1" type="ORF">RHMOL_Rhmol04G0247700</name>
</gene>
<evidence type="ECO:0000313" key="2">
    <source>
        <dbReference type="Proteomes" id="UP001062846"/>
    </source>
</evidence>
<comment type="caution">
    <text evidence="1">The sequence shown here is derived from an EMBL/GenBank/DDBJ whole genome shotgun (WGS) entry which is preliminary data.</text>
</comment>
<accession>A0ACC0P688</accession>
<dbReference type="EMBL" id="CM046391">
    <property type="protein sequence ID" value="KAI8560338.1"/>
    <property type="molecule type" value="Genomic_DNA"/>
</dbReference>
<proteinExistence type="predicted"/>
<sequence>MLVKVQDLQLAEDGQLSEELRALDRGPNDVGKRYRGYLLNGFRFHTREVEVRRNFQNSGVVVTTTTSSFSSASDNNPVAGDKAYYGVLTDVIELSYFVLFKCNWMSEGKNRRPVEHGFTLINFVRLVHVNEPFILSSQVQQPFYVEDPLDKGWHVVIRTTAKDSFNMNTESCINDVEMYLQSESCDGQLQDD</sequence>
<name>A0ACC0P688_RHOML</name>
<reference evidence="1" key="1">
    <citation type="submission" date="2022-02" db="EMBL/GenBank/DDBJ databases">
        <title>Plant Genome Project.</title>
        <authorList>
            <person name="Zhang R.-G."/>
        </authorList>
    </citation>
    <scope>NUCLEOTIDE SEQUENCE</scope>
    <source>
        <strain evidence="1">AT1</strain>
    </source>
</reference>
<protein>
    <submittedName>
        <fullName evidence="1">Uncharacterized protein</fullName>
    </submittedName>
</protein>
<dbReference type="Proteomes" id="UP001062846">
    <property type="component" value="Chromosome 4"/>
</dbReference>
<keyword evidence="2" id="KW-1185">Reference proteome</keyword>
<evidence type="ECO:0000313" key="1">
    <source>
        <dbReference type="EMBL" id="KAI8560338.1"/>
    </source>
</evidence>
<organism evidence="1 2">
    <name type="scientific">Rhododendron molle</name>
    <name type="common">Chinese azalea</name>
    <name type="synonym">Azalea mollis</name>
    <dbReference type="NCBI Taxonomy" id="49168"/>
    <lineage>
        <taxon>Eukaryota</taxon>
        <taxon>Viridiplantae</taxon>
        <taxon>Streptophyta</taxon>
        <taxon>Embryophyta</taxon>
        <taxon>Tracheophyta</taxon>
        <taxon>Spermatophyta</taxon>
        <taxon>Magnoliopsida</taxon>
        <taxon>eudicotyledons</taxon>
        <taxon>Gunneridae</taxon>
        <taxon>Pentapetalae</taxon>
        <taxon>asterids</taxon>
        <taxon>Ericales</taxon>
        <taxon>Ericaceae</taxon>
        <taxon>Ericoideae</taxon>
        <taxon>Rhodoreae</taxon>
        <taxon>Rhododendron</taxon>
    </lineage>
</organism>